<accession>A0A7J8H2C6</accession>
<sequence>MKVEVLLQRELLTHQASGMVEQTSASGRQRSTHAVTVIGGGRWRANNAFIQQIFIECLSKTRHCTKCLNICPGLFLTLNLVETSKSLITFYPMCVSVNSYIFMWVCAHMCVRMRTHTHTHTHTYESRGWIRYQIYPWFHHMSDRRV</sequence>
<dbReference type="AlphaFoldDB" id="A0A7J8H2C6"/>
<proteinExistence type="predicted"/>
<evidence type="ECO:0000313" key="2">
    <source>
        <dbReference type="Proteomes" id="UP000593571"/>
    </source>
</evidence>
<reference evidence="1 2" key="1">
    <citation type="journal article" date="2020" name="Nature">
        <title>Six reference-quality genomes reveal evolution of bat adaptations.</title>
        <authorList>
            <person name="Jebb D."/>
            <person name="Huang Z."/>
            <person name="Pippel M."/>
            <person name="Hughes G.M."/>
            <person name="Lavrichenko K."/>
            <person name="Devanna P."/>
            <person name="Winkler S."/>
            <person name="Jermiin L.S."/>
            <person name="Skirmuntt E.C."/>
            <person name="Katzourakis A."/>
            <person name="Burkitt-Gray L."/>
            <person name="Ray D.A."/>
            <person name="Sullivan K.A.M."/>
            <person name="Roscito J.G."/>
            <person name="Kirilenko B.M."/>
            <person name="Davalos L.M."/>
            <person name="Corthals A.P."/>
            <person name="Power M.L."/>
            <person name="Jones G."/>
            <person name="Ransome R.D."/>
            <person name="Dechmann D.K.N."/>
            <person name="Locatelli A.G."/>
            <person name="Puechmaille S.J."/>
            <person name="Fedrigo O."/>
            <person name="Jarvis E.D."/>
            <person name="Hiller M."/>
            <person name="Vernes S.C."/>
            <person name="Myers E.W."/>
            <person name="Teeling E.C."/>
        </authorList>
    </citation>
    <scope>NUCLEOTIDE SEQUENCE [LARGE SCALE GENOMIC DNA]</scope>
    <source>
        <strain evidence="1">MRouAeg1</strain>
        <tissue evidence="1">Muscle</tissue>
    </source>
</reference>
<dbReference type="EMBL" id="JACASE010000005">
    <property type="protein sequence ID" value="KAF6465902.1"/>
    <property type="molecule type" value="Genomic_DNA"/>
</dbReference>
<organism evidence="1 2">
    <name type="scientific">Rousettus aegyptiacus</name>
    <name type="common">Egyptian fruit bat</name>
    <name type="synonym">Pteropus aegyptiacus</name>
    <dbReference type="NCBI Taxonomy" id="9407"/>
    <lineage>
        <taxon>Eukaryota</taxon>
        <taxon>Metazoa</taxon>
        <taxon>Chordata</taxon>
        <taxon>Craniata</taxon>
        <taxon>Vertebrata</taxon>
        <taxon>Euteleostomi</taxon>
        <taxon>Mammalia</taxon>
        <taxon>Eutheria</taxon>
        <taxon>Laurasiatheria</taxon>
        <taxon>Chiroptera</taxon>
        <taxon>Yinpterochiroptera</taxon>
        <taxon>Pteropodoidea</taxon>
        <taxon>Pteropodidae</taxon>
        <taxon>Rousettinae</taxon>
        <taxon>Rousettus</taxon>
    </lineage>
</organism>
<comment type="caution">
    <text evidence="1">The sequence shown here is derived from an EMBL/GenBank/DDBJ whole genome shotgun (WGS) entry which is preliminary data.</text>
</comment>
<name>A0A7J8H2C6_ROUAE</name>
<evidence type="ECO:0000313" key="1">
    <source>
        <dbReference type="EMBL" id="KAF6465902.1"/>
    </source>
</evidence>
<keyword evidence="2" id="KW-1185">Reference proteome</keyword>
<gene>
    <name evidence="1" type="ORF">HJG63_011275</name>
</gene>
<protein>
    <submittedName>
        <fullName evidence="1">Uncharacterized protein</fullName>
    </submittedName>
</protein>
<dbReference type="Proteomes" id="UP000593571">
    <property type="component" value="Unassembled WGS sequence"/>
</dbReference>